<dbReference type="KEGG" id="fax:FUAX_04910"/>
<reference evidence="1 2" key="1">
    <citation type="submission" date="2021-12" db="EMBL/GenBank/DDBJ databases">
        <title>Genome sequencing of bacteria with rrn-lacking chromosome and rrn-plasmid.</title>
        <authorList>
            <person name="Anda M."/>
            <person name="Iwasaki W."/>
        </authorList>
    </citation>
    <scope>NUCLEOTIDE SEQUENCE [LARGE SCALE GENOMIC DNA]</scope>
    <source>
        <strain evidence="1 2">DSM 100852</strain>
    </source>
</reference>
<dbReference type="EMBL" id="AP025314">
    <property type="protein sequence ID" value="BDD08059.1"/>
    <property type="molecule type" value="Genomic_DNA"/>
</dbReference>
<evidence type="ECO:0000313" key="1">
    <source>
        <dbReference type="EMBL" id="BDD08059.1"/>
    </source>
</evidence>
<sequence length="387" mass="44680">MRLTCIIFLLLPTVGLSQGFLKTDTLTTYPKKIIDIAKQEIRDVVQVDFNGDGKKGYIIRTKPDKAGKEMEIWVNPEYTVFHRHSYFRGDYHFIQFINLDTDPEPEVYRATGYENGIDYEILDVNIKTEGLKRLFFFDPIISANDKTYWGYPWATKSVPTQKTTGNIRVKVSLNHSIKRDGEIAPLKKQLIRPAILLEGNADAFEIAPDRIGKPNWMSLEEVREAVFSTNKPNNSTKENEDLIEWTIRKDTLKIATTDDIGYFPFGKHSKRSQIVREFEEFSNCDINDDRFILFHNTDTIEFFNDTDQGVVQIVCGDISEPACAFVNSFRVGTTVAEVLEYYGVDGVMKPCDISVIMIETGVTGMWHYYQIQNNRIRRIIFETDYMF</sequence>
<dbReference type="Proteomes" id="UP001348817">
    <property type="component" value="Chromosome"/>
</dbReference>
<keyword evidence="2" id="KW-1185">Reference proteome</keyword>
<protein>
    <submittedName>
        <fullName evidence="1">Uncharacterized protein</fullName>
    </submittedName>
</protein>
<dbReference type="AlphaFoldDB" id="A0AAU9D0U6"/>
<gene>
    <name evidence="1" type="ORF">FUAX_04910</name>
</gene>
<proteinExistence type="predicted"/>
<accession>A0AAU9D0U6</accession>
<name>A0AAU9D0U6_9BACT</name>
<evidence type="ECO:0000313" key="2">
    <source>
        <dbReference type="Proteomes" id="UP001348817"/>
    </source>
</evidence>
<dbReference type="RefSeq" id="WP_338393346.1">
    <property type="nucleotide sequence ID" value="NZ_AP025314.1"/>
</dbReference>
<organism evidence="1 2">
    <name type="scientific">Fulvitalea axinellae</name>
    <dbReference type="NCBI Taxonomy" id="1182444"/>
    <lineage>
        <taxon>Bacteria</taxon>
        <taxon>Pseudomonadati</taxon>
        <taxon>Bacteroidota</taxon>
        <taxon>Cytophagia</taxon>
        <taxon>Cytophagales</taxon>
        <taxon>Persicobacteraceae</taxon>
        <taxon>Fulvitalea</taxon>
    </lineage>
</organism>